<keyword evidence="1" id="KW-0808">Transferase</keyword>
<dbReference type="PANTHER" id="PTHR34072">
    <property type="entry name" value="ENZYMATIC POLYPROTEIN-RELATED"/>
    <property type="match status" value="1"/>
</dbReference>
<dbReference type="FunFam" id="3.30.70.270:FF:000020">
    <property type="entry name" value="Transposon Tf2-6 polyprotein-like Protein"/>
    <property type="match status" value="1"/>
</dbReference>
<evidence type="ECO:0000256" key="1">
    <source>
        <dbReference type="ARBA" id="ARBA00022679"/>
    </source>
</evidence>
<dbReference type="Proteomes" id="UP000288805">
    <property type="component" value="Unassembled WGS sequence"/>
</dbReference>
<keyword evidence="6" id="KW-0695">RNA-directed DNA polymerase</keyword>
<evidence type="ECO:0000256" key="6">
    <source>
        <dbReference type="ARBA" id="ARBA00022918"/>
    </source>
</evidence>
<evidence type="ECO:0000259" key="7">
    <source>
        <dbReference type="Pfam" id="PF17917"/>
    </source>
</evidence>
<keyword evidence="5" id="KW-0378">Hydrolase</keyword>
<dbReference type="PANTHER" id="PTHR34072:SF57">
    <property type="entry name" value="RNA-DIRECTED DNA POLYMERASE"/>
    <property type="match status" value="1"/>
</dbReference>
<evidence type="ECO:0000256" key="2">
    <source>
        <dbReference type="ARBA" id="ARBA00022695"/>
    </source>
</evidence>
<evidence type="ECO:0000256" key="5">
    <source>
        <dbReference type="ARBA" id="ARBA00022801"/>
    </source>
</evidence>
<dbReference type="SUPFAM" id="SSF56672">
    <property type="entry name" value="DNA/RNA polymerases"/>
    <property type="match status" value="1"/>
</dbReference>
<keyword evidence="4" id="KW-0255">Endonuclease</keyword>
<dbReference type="AlphaFoldDB" id="A0A438IRS8"/>
<name>A0A438IRS8_VITVI</name>
<dbReference type="GO" id="GO:0016787">
    <property type="term" value="F:hydrolase activity"/>
    <property type="evidence" value="ECO:0007669"/>
    <property type="project" value="UniProtKB-KW"/>
</dbReference>
<feature type="domain" description="Reverse transcriptase RNase H-like" evidence="7">
    <location>
        <begin position="102"/>
        <end position="203"/>
    </location>
</feature>
<dbReference type="GO" id="GO:0003964">
    <property type="term" value="F:RNA-directed DNA polymerase activity"/>
    <property type="evidence" value="ECO:0007669"/>
    <property type="project" value="UniProtKB-KW"/>
</dbReference>
<protein>
    <submittedName>
        <fullName evidence="8">Retrovirus-related Pol polyprotein from transposon opus</fullName>
    </submittedName>
</protein>
<dbReference type="FunFam" id="3.10.20.370:FF:000001">
    <property type="entry name" value="Retrovirus-related Pol polyprotein from transposon 17.6-like protein"/>
    <property type="match status" value="1"/>
</dbReference>
<accession>A0A438IRS8</accession>
<keyword evidence="3" id="KW-0540">Nuclease</keyword>
<dbReference type="InterPro" id="IPR043128">
    <property type="entry name" value="Rev_trsase/Diguanyl_cyclase"/>
</dbReference>
<evidence type="ECO:0000256" key="4">
    <source>
        <dbReference type="ARBA" id="ARBA00022759"/>
    </source>
</evidence>
<organism evidence="8 9">
    <name type="scientific">Vitis vinifera</name>
    <name type="common">Grape</name>
    <dbReference type="NCBI Taxonomy" id="29760"/>
    <lineage>
        <taxon>Eukaryota</taxon>
        <taxon>Viridiplantae</taxon>
        <taxon>Streptophyta</taxon>
        <taxon>Embryophyta</taxon>
        <taxon>Tracheophyta</taxon>
        <taxon>Spermatophyta</taxon>
        <taxon>Magnoliopsida</taxon>
        <taxon>eudicotyledons</taxon>
        <taxon>Gunneridae</taxon>
        <taxon>Pentapetalae</taxon>
        <taxon>rosids</taxon>
        <taxon>Vitales</taxon>
        <taxon>Vitaceae</taxon>
        <taxon>Viteae</taxon>
        <taxon>Vitis</taxon>
    </lineage>
</organism>
<sequence length="211" mass="24506">MVQQGIVLGHIISKQGIEVEKAKVELIVKLPSPTNVKGVRQFFGYAGFYRRFIKDFSKLARPLCELLVKDAKFIWDDRCQRSFEELKLFLTTAPIVRAPNWQLPFEVMCDASDFAIGAVLGQREDEKPYVIYYTSKTLNEVQRNYTTTENELLAVVFALDKFRAYLVGSFIVVFTDHSALRYLLTEQDAKVRLIRWILLLQEFNLQIKDKK</sequence>
<comment type="caution">
    <text evidence="8">The sequence shown here is derived from an EMBL/GenBank/DDBJ whole genome shotgun (WGS) entry which is preliminary data.</text>
</comment>
<dbReference type="InterPro" id="IPR041373">
    <property type="entry name" value="RT_RNaseH"/>
</dbReference>
<dbReference type="Pfam" id="PF17917">
    <property type="entry name" value="RT_RNaseH"/>
    <property type="match status" value="1"/>
</dbReference>
<dbReference type="CDD" id="cd09274">
    <property type="entry name" value="RNase_HI_RT_Ty3"/>
    <property type="match status" value="1"/>
</dbReference>
<evidence type="ECO:0000313" key="8">
    <source>
        <dbReference type="EMBL" id="RVW99426.1"/>
    </source>
</evidence>
<evidence type="ECO:0000256" key="3">
    <source>
        <dbReference type="ARBA" id="ARBA00022722"/>
    </source>
</evidence>
<dbReference type="Gene3D" id="3.30.70.270">
    <property type="match status" value="1"/>
</dbReference>
<reference evidence="8 9" key="1">
    <citation type="journal article" date="2018" name="PLoS Genet.">
        <title>Population sequencing reveals clonal diversity and ancestral inbreeding in the grapevine cultivar Chardonnay.</title>
        <authorList>
            <person name="Roach M.J."/>
            <person name="Johnson D.L."/>
            <person name="Bohlmann J."/>
            <person name="van Vuuren H.J."/>
            <person name="Jones S.J."/>
            <person name="Pretorius I.S."/>
            <person name="Schmidt S.A."/>
            <person name="Borneman A.R."/>
        </authorList>
    </citation>
    <scope>NUCLEOTIDE SEQUENCE [LARGE SCALE GENOMIC DNA]</scope>
    <source>
        <strain evidence="9">cv. Chardonnay</strain>
        <tissue evidence="8">Leaf</tissue>
    </source>
</reference>
<dbReference type="EMBL" id="QGNW01000087">
    <property type="protein sequence ID" value="RVW99426.1"/>
    <property type="molecule type" value="Genomic_DNA"/>
</dbReference>
<gene>
    <name evidence="8" type="primary">pol_1249</name>
    <name evidence="8" type="ORF">CK203_038418</name>
</gene>
<keyword evidence="2" id="KW-0548">Nucleotidyltransferase</keyword>
<dbReference type="InterPro" id="IPR043502">
    <property type="entry name" value="DNA/RNA_pol_sf"/>
</dbReference>
<proteinExistence type="predicted"/>
<dbReference type="GO" id="GO:0004519">
    <property type="term" value="F:endonuclease activity"/>
    <property type="evidence" value="ECO:0007669"/>
    <property type="project" value="UniProtKB-KW"/>
</dbReference>
<evidence type="ECO:0000313" key="9">
    <source>
        <dbReference type="Proteomes" id="UP000288805"/>
    </source>
</evidence>